<dbReference type="OrthoDB" id="5283582at2759"/>
<reference evidence="2 3" key="1">
    <citation type="journal article" date="2018" name="Nat. Ecol. Evol.">
        <title>Pezizomycetes genomes reveal the molecular basis of ectomycorrhizal truffle lifestyle.</title>
        <authorList>
            <person name="Murat C."/>
            <person name="Payen T."/>
            <person name="Noel B."/>
            <person name="Kuo A."/>
            <person name="Morin E."/>
            <person name="Chen J."/>
            <person name="Kohler A."/>
            <person name="Krizsan K."/>
            <person name="Balestrini R."/>
            <person name="Da Silva C."/>
            <person name="Montanini B."/>
            <person name="Hainaut M."/>
            <person name="Levati E."/>
            <person name="Barry K.W."/>
            <person name="Belfiori B."/>
            <person name="Cichocki N."/>
            <person name="Clum A."/>
            <person name="Dockter R.B."/>
            <person name="Fauchery L."/>
            <person name="Guy J."/>
            <person name="Iotti M."/>
            <person name="Le Tacon F."/>
            <person name="Lindquist E.A."/>
            <person name="Lipzen A."/>
            <person name="Malagnac F."/>
            <person name="Mello A."/>
            <person name="Molinier V."/>
            <person name="Miyauchi S."/>
            <person name="Poulain J."/>
            <person name="Riccioni C."/>
            <person name="Rubini A."/>
            <person name="Sitrit Y."/>
            <person name="Splivallo R."/>
            <person name="Traeger S."/>
            <person name="Wang M."/>
            <person name="Zifcakova L."/>
            <person name="Wipf D."/>
            <person name="Zambonelli A."/>
            <person name="Paolocci F."/>
            <person name="Nowrousian M."/>
            <person name="Ottonello S."/>
            <person name="Baldrian P."/>
            <person name="Spatafora J.W."/>
            <person name="Henrissat B."/>
            <person name="Nagy L.G."/>
            <person name="Aury J.M."/>
            <person name="Wincker P."/>
            <person name="Grigoriev I.V."/>
            <person name="Bonfante P."/>
            <person name="Martin F.M."/>
        </authorList>
    </citation>
    <scope>NUCLEOTIDE SEQUENCE [LARGE SCALE GENOMIC DNA]</scope>
    <source>
        <strain evidence="2 3">RN42</strain>
    </source>
</reference>
<sequence>MPQRKVTQYCEEATNRTASFFRPIERLPIELLAEILAQSHDFKSLKSAIFSCHVLYNAFIEFRVTICKTFAHRKFYREELDILERLRPGQPRSSKRIESNWLPVPVSAHPVAVEYYAYERRNRECRLKNFARYDTGIDARIFGIDVRLHPEARYIGGFELRRLDIIRSAIYEGEKETFLRWRIESEEWRPESKGSPRDVCLKGCLESGKPCPVDLMIAERYQDDPTLPGRGGPYGPWLEKSDHMFDVFLDHRWDFCNSDRVRWRQRVLGTTFRRNQKDLRPGCSRYGHAEIESSDIFRQMEVQITEMDVYHEDMFDESDDSDLSYKYDSDGEPRRRSEDDGPGSGMDYLDGW</sequence>
<protein>
    <recommendedName>
        <fullName evidence="4">F-box domain-containing protein</fullName>
    </recommendedName>
</protein>
<keyword evidence="3" id="KW-1185">Reference proteome</keyword>
<feature type="region of interest" description="Disordered" evidence="1">
    <location>
        <begin position="317"/>
        <end position="352"/>
    </location>
</feature>
<gene>
    <name evidence="2" type="ORF">BJ508DRAFT_300278</name>
</gene>
<dbReference type="Proteomes" id="UP000275078">
    <property type="component" value="Unassembled WGS sequence"/>
</dbReference>
<evidence type="ECO:0000313" key="3">
    <source>
        <dbReference type="Proteomes" id="UP000275078"/>
    </source>
</evidence>
<evidence type="ECO:0000256" key="1">
    <source>
        <dbReference type="SAM" id="MobiDB-lite"/>
    </source>
</evidence>
<dbReference type="AlphaFoldDB" id="A0A3N4J1Z5"/>
<feature type="compositionally biased region" description="Basic and acidic residues" evidence="1">
    <location>
        <begin position="323"/>
        <end position="339"/>
    </location>
</feature>
<evidence type="ECO:0008006" key="4">
    <source>
        <dbReference type="Google" id="ProtNLM"/>
    </source>
</evidence>
<evidence type="ECO:0000313" key="2">
    <source>
        <dbReference type="EMBL" id="RPA87904.1"/>
    </source>
</evidence>
<accession>A0A3N4J1Z5</accession>
<organism evidence="2 3">
    <name type="scientific">Ascobolus immersus RN42</name>
    <dbReference type="NCBI Taxonomy" id="1160509"/>
    <lineage>
        <taxon>Eukaryota</taxon>
        <taxon>Fungi</taxon>
        <taxon>Dikarya</taxon>
        <taxon>Ascomycota</taxon>
        <taxon>Pezizomycotina</taxon>
        <taxon>Pezizomycetes</taxon>
        <taxon>Pezizales</taxon>
        <taxon>Ascobolaceae</taxon>
        <taxon>Ascobolus</taxon>
    </lineage>
</organism>
<proteinExistence type="predicted"/>
<name>A0A3N4J1Z5_ASCIM</name>
<dbReference type="EMBL" id="ML119645">
    <property type="protein sequence ID" value="RPA87904.1"/>
    <property type="molecule type" value="Genomic_DNA"/>
</dbReference>